<dbReference type="PANTHER" id="PTHR33273:SF2">
    <property type="entry name" value="ENDONUCLEASE_EXONUCLEASE_PHOSPHATASE DOMAIN-CONTAINING PROTEIN"/>
    <property type="match status" value="1"/>
</dbReference>
<reference evidence="3" key="1">
    <citation type="submission" date="2020-07" db="EMBL/GenBank/DDBJ databases">
        <title>Multicomponent nature underlies the extraordinary mechanical properties of spider dragline silk.</title>
        <authorList>
            <person name="Kono N."/>
            <person name="Nakamura H."/>
            <person name="Mori M."/>
            <person name="Yoshida Y."/>
            <person name="Ohtoshi R."/>
            <person name="Malay A.D."/>
            <person name="Moran D.A.P."/>
            <person name="Tomita M."/>
            <person name="Numata K."/>
            <person name="Arakawa K."/>
        </authorList>
    </citation>
    <scope>NUCLEOTIDE SEQUENCE</scope>
</reference>
<dbReference type="AlphaFoldDB" id="A0A8X6LIM9"/>
<name>A0A8X6LIM9_TRICU</name>
<keyword evidence="4" id="KW-1185">Reference proteome</keyword>
<protein>
    <submittedName>
        <fullName evidence="3">Nucleic-acid-binding protein from transposon X-element</fullName>
    </submittedName>
</protein>
<dbReference type="SUPFAM" id="SSF56219">
    <property type="entry name" value="DNase I-like"/>
    <property type="match status" value="1"/>
</dbReference>
<evidence type="ECO:0000313" key="4">
    <source>
        <dbReference type="Proteomes" id="UP000887116"/>
    </source>
</evidence>
<accession>A0A8X6LIM9</accession>
<dbReference type="InterPro" id="IPR006579">
    <property type="entry name" value="Pre_C2HC_dom"/>
</dbReference>
<dbReference type="SMART" id="SM00596">
    <property type="entry name" value="PRE_C2HC"/>
    <property type="match status" value="1"/>
</dbReference>
<evidence type="ECO:0000313" key="3">
    <source>
        <dbReference type="EMBL" id="GFR12221.1"/>
    </source>
</evidence>
<dbReference type="OrthoDB" id="8123891at2759"/>
<gene>
    <name evidence="3" type="primary">ORF1</name>
    <name evidence="3" type="ORF">TNCT_62781</name>
</gene>
<organism evidence="3 4">
    <name type="scientific">Trichonephila clavata</name>
    <name type="common">Joro spider</name>
    <name type="synonym">Nephila clavata</name>
    <dbReference type="NCBI Taxonomy" id="2740835"/>
    <lineage>
        <taxon>Eukaryota</taxon>
        <taxon>Metazoa</taxon>
        <taxon>Ecdysozoa</taxon>
        <taxon>Arthropoda</taxon>
        <taxon>Chelicerata</taxon>
        <taxon>Arachnida</taxon>
        <taxon>Araneae</taxon>
        <taxon>Araneomorphae</taxon>
        <taxon>Entelegynae</taxon>
        <taxon>Araneoidea</taxon>
        <taxon>Nephilidae</taxon>
        <taxon>Trichonephila</taxon>
    </lineage>
</organism>
<dbReference type="PANTHER" id="PTHR33273">
    <property type="entry name" value="DOMAIN-CONTAINING PROTEIN, PUTATIVE-RELATED"/>
    <property type="match status" value="1"/>
</dbReference>
<sequence length="398" mass="44814">MEQTDDPPPRASTPKQYIRPPPPITIDNVDQSGQFLKKLQELSNSKLSGRMVGKSLRVYPETPAAYKKIRNYLDDNKMQAFTYQLKEDKEFKVVLRGMPADMSPQEIMDDLLVLGISPSYCHVMTNRKTHLPMPLFLVSLPSNEDNRNIYNISEVCSVKVTVEVLNKKPGPAQCYRCQGFFHNSRYCSRCLKCGKPHLTRDCKKTLSEDPTCCNCQETFLKRSHTFNRANFSTYRNDRTSCRGGGTAIIIKNSIRHHTIDIVTHGSEQTAITKEGSPHNLTICSFYKPPSASTPGLINDLLKIFRNRPRCFILGDFNLKHKSWNPTGNGPGGTQLFNFARKCGFCISAPAEPTRIAHHHNARSSVIDFAMSSGLSNITAETMFDLSSDHNPVLYTFTP</sequence>
<dbReference type="Pfam" id="PF07530">
    <property type="entry name" value="PRE_C2HC"/>
    <property type="match status" value="1"/>
</dbReference>
<evidence type="ECO:0000256" key="1">
    <source>
        <dbReference type="SAM" id="MobiDB-lite"/>
    </source>
</evidence>
<dbReference type="InterPro" id="IPR036691">
    <property type="entry name" value="Endo/exonu/phosph_ase_sf"/>
</dbReference>
<dbReference type="EMBL" id="BMAO01026753">
    <property type="protein sequence ID" value="GFR12221.1"/>
    <property type="molecule type" value="Genomic_DNA"/>
</dbReference>
<dbReference type="Pfam" id="PF14529">
    <property type="entry name" value="Exo_endo_phos_2"/>
    <property type="match status" value="1"/>
</dbReference>
<dbReference type="GO" id="GO:0003824">
    <property type="term" value="F:catalytic activity"/>
    <property type="evidence" value="ECO:0007669"/>
    <property type="project" value="InterPro"/>
</dbReference>
<feature type="region of interest" description="Disordered" evidence="1">
    <location>
        <begin position="1"/>
        <end position="23"/>
    </location>
</feature>
<dbReference type="Gene3D" id="3.60.10.10">
    <property type="entry name" value="Endonuclease/exonuclease/phosphatase"/>
    <property type="match status" value="1"/>
</dbReference>
<dbReference type="Proteomes" id="UP000887116">
    <property type="component" value="Unassembled WGS sequence"/>
</dbReference>
<dbReference type="InterPro" id="IPR005135">
    <property type="entry name" value="Endo/exonuclease/phosphatase"/>
</dbReference>
<feature type="domain" description="Pre-C2HC" evidence="2">
    <location>
        <begin position="104"/>
        <end position="172"/>
    </location>
</feature>
<evidence type="ECO:0000259" key="2">
    <source>
        <dbReference type="SMART" id="SM00596"/>
    </source>
</evidence>
<proteinExistence type="predicted"/>
<comment type="caution">
    <text evidence="3">The sequence shown here is derived from an EMBL/GenBank/DDBJ whole genome shotgun (WGS) entry which is preliminary data.</text>
</comment>